<comment type="caution">
    <text evidence="2">The sequence shown here is derived from an EMBL/GenBank/DDBJ whole genome shotgun (WGS) entry which is preliminary data.</text>
</comment>
<keyword evidence="3" id="KW-1185">Reference proteome</keyword>
<accession>A0A1E5UF56</accession>
<evidence type="ECO:0000313" key="2">
    <source>
        <dbReference type="EMBL" id="OEL11438.1"/>
    </source>
</evidence>
<dbReference type="Proteomes" id="UP000095601">
    <property type="component" value="Unassembled WGS sequence"/>
</dbReference>
<sequence>MQVNQKTDPSSTNEFNIHDLRFTYTIHDSSITHTHILLIFKNICENLRKQSAKICEKQKERISEKQKEKHSARNTKE</sequence>
<gene>
    <name evidence="2" type="ORF">BHF72_2079</name>
</gene>
<feature type="region of interest" description="Disordered" evidence="1">
    <location>
        <begin position="57"/>
        <end position="77"/>
    </location>
</feature>
<protein>
    <submittedName>
        <fullName evidence="2">Uncharacterized protein</fullName>
    </submittedName>
</protein>
<organism evidence="2 3">
    <name type="scientific">Cloacibacterium normanense</name>
    <dbReference type="NCBI Taxonomy" id="237258"/>
    <lineage>
        <taxon>Bacteria</taxon>
        <taxon>Pseudomonadati</taxon>
        <taxon>Bacteroidota</taxon>
        <taxon>Flavobacteriia</taxon>
        <taxon>Flavobacteriales</taxon>
        <taxon>Weeksellaceae</taxon>
    </lineage>
</organism>
<proteinExistence type="predicted"/>
<name>A0A1E5UF56_9FLAO</name>
<dbReference type="EMBL" id="MKGI01000041">
    <property type="protein sequence ID" value="OEL11438.1"/>
    <property type="molecule type" value="Genomic_DNA"/>
</dbReference>
<reference evidence="2 3" key="1">
    <citation type="submission" date="2016-09" db="EMBL/GenBank/DDBJ databases">
        <authorList>
            <person name="Capua I."/>
            <person name="De Benedictis P."/>
            <person name="Joannis T."/>
            <person name="Lombin L.H."/>
            <person name="Cattoli G."/>
        </authorList>
    </citation>
    <scope>NUCLEOTIDE SEQUENCE [LARGE SCALE GENOMIC DNA]</scope>
    <source>
        <strain evidence="2 3">NRS-1</strain>
    </source>
</reference>
<dbReference type="AlphaFoldDB" id="A0A1E5UF56"/>
<evidence type="ECO:0000313" key="3">
    <source>
        <dbReference type="Proteomes" id="UP000095601"/>
    </source>
</evidence>
<evidence type="ECO:0000256" key="1">
    <source>
        <dbReference type="SAM" id="MobiDB-lite"/>
    </source>
</evidence>